<dbReference type="GO" id="GO:0030170">
    <property type="term" value="F:pyridoxal phosphate binding"/>
    <property type="evidence" value="ECO:0007669"/>
    <property type="project" value="InterPro"/>
</dbReference>
<organism evidence="5 6">
    <name type="scientific">Methanoregula boonei (strain DSM 21154 / JCM 14090 / 6A8)</name>
    <dbReference type="NCBI Taxonomy" id="456442"/>
    <lineage>
        <taxon>Archaea</taxon>
        <taxon>Methanobacteriati</taxon>
        <taxon>Methanobacteriota</taxon>
        <taxon>Stenosarchaea group</taxon>
        <taxon>Methanomicrobia</taxon>
        <taxon>Methanomicrobiales</taxon>
        <taxon>Methanoregulaceae</taxon>
        <taxon>Methanoregula</taxon>
    </lineage>
</organism>
<dbReference type="EMBL" id="CP000780">
    <property type="protein sequence ID" value="ABS55924.1"/>
    <property type="molecule type" value="Genomic_DNA"/>
</dbReference>
<evidence type="ECO:0000256" key="1">
    <source>
        <dbReference type="ARBA" id="ARBA00001933"/>
    </source>
</evidence>
<dbReference type="KEGG" id="mbn:Mboo_1406"/>
<name>A7I863_METB6</name>
<feature type="region of interest" description="Disordered" evidence="3">
    <location>
        <begin position="1"/>
        <end position="21"/>
    </location>
</feature>
<keyword evidence="2" id="KW-0663">Pyridoxal phosphate</keyword>
<dbReference type="PANTHER" id="PTHR42885:SF1">
    <property type="entry name" value="THREONINE-PHOSPHATE DECARBOXYLASE"/>
    <property type="match status" value="1"/>
</dbReference>
<dbReference type="GO" id="GO:0008483">
    <property type="term" value="F:transaminase activity"/>
    <property type="evidence" value="ECO:0007669"/>
    <property type="project" value="UniProtKB-KW"/>
</dbReference>
<dbReference type="Proteomes" id="UP000002408">
    <property type="component" value="Chromosome"/>
</dbReference>
<evidence type="ECO:0000256" key="3">
    <source>
        <dbReference type="SAM" id="MobiDB-lite"/>
    </source>
</evidence>
<dbReference type="PANTHER" id="PTHR42885">
    <property type="entry name" value="HISTIDINOL-PHOSPHATE AMINOTRANSFERASE-RELATED"/>
    <property type="match status" value="1"/>
</dbReference>
<comment type="cofactor">
    <cofactor evidence="1">
        <name>pyridoxal 5'-phosphate</name>
        <dbReference type="ChEBI" id="CHEBI:597326"/>
    </cofactor>
</comment>
<dbReference type="HOGENOM" id="CLU_017584_3_2_2"/>
<keyword evidence="5" id="KW-0032">Aminotransferase</keyword>
<evidence type="ECO:0000256" key="2">
    <source>
        <dbReference type="ARBA" id="ARBA00022898"/>
    </source>
</evidence>
<sequence length="332" mass="36605">MAADFPKPVIHGGTGKRERENTGNNLLDFSASLNPLPPEFTWSCASADLAIYPDNEYHRLKECIARIFHRDRDEICVGNGSIELIRVFCSVVLSDRKTYYAGMPTFGEYDLSARLAGAVPATSEKTADVTFACNPNNPTGDLSTRSDMLKCSRTAALHRGILFADEAFIELADPAQSVVRDAGESLFVLRSLTKSFAVPGIRFGYGFGDPDLIARIETTRPPWSVNAYAEAFALAAFDHLKDLEKSRAYIGKEREFLEMKIRDLGLQCHPSQVNYILVDCTRDAGPLCSELANRGILVRDCSSFGLPKSIRVAVRTHEENAQLMEALAACVR</sequence>
<dbReference type="CDD" id="cd00609">
    <property type="entry name" value="AAT_like"/>
    <property type="match status" value="1"/>
</dbReference>
<dbReference type="eggNOG" id="arCOG04273">
    <property type="taxonomic scope" value="Archaea"/>
</dbReference>
<gene>
    <name evidence="5" type="ordered locus">Mboo_1406</name>
</gene>
<evidence type="ECO:0000313" key="6">
    <source>
        <dbReference type="Proteomes" id="UP000002408"/>
    </source>
</evidence>
<dbReference type="OrthoDB" id="39225at2157"/>
<dbReference type="Pfam" id="PF00155">
    <property type="entry name" value="Aminotran_1_2"/>
    <property type="match status" value="1"/>
</dbReference>
<dbReference type="InterPro" id="IPR015422">
    <property type="entry name" value="PyrdxlP-dep_Trfase_small"/>
</dbReference>
<feature type="domain" description="Aminotransferase class I/classII large" evidence="4">
    <location>
        <begin position="47"/>
        <end position="327"/>
    </location>
</feature>
<protein>
    <submittedName>
        <fullName evidence="5">Aminotransferase, class I and II</fullName>
    </submittedName>
</protein>
<dbReference type="InterPro" id="IPR015421">
    <property type="entry name" value="PyrdxlP-dep_Trfase_major"/>
</dbReference>
<accession>A7I863</accession>
<dbReference type="AlphaFoldDB" id="A7I863"/>
<evidence type="ECO:0000313" key="5">
    <source>
        <dbReference type="EMBL" id="ABS55924.1"/>
    </source>
</evidence>
<dbReference type="InterPro" id="IPR015424">
    <property type="entry name" value="PyrdxlP-dep_Trfase"/>
</dbReference>
<dbReference type="SUPFAM" id="SSF53383">
    <property type="entry name" value="PLP-dependent transferases"/>
    <property type="match status" value="1"/>
</dbReference>
<dbReference type="Gene3D" id="3.90.1150.10">
    <property type="entry name" value="Aspartate Aminotransferase, domain 1"/>
    <property type="match status" value="1"/>
</dbReference>
<proteinExistence type="predicted"/>
<dbReference type="InterPro" id="IPR004839">
    <property type="entry name" value="Aminotransferase_I/II_large"/>
</dbReference>
<dbReference type="STRING" id="456442.Mboo_1406"/>
<keyword evidence="6" id="KW-1185">Reference proteome</keyword>
<keyword evidence="5" id="KW-0808">Transferase</keyword>
<dbReference type="RefSeq" id="WP_012106957.1">
    <property type="nucleotide sequence ID" value="NC_009712.1"/>
</dbReference>
<dbReference type="GeneID" id="5410808"/>
<reference evidence="6" key="1">
    <citation type="journal article" date="2015" name="Microbiology">
        <title>Genome of Methanoregula boonei 6A8 reveals adaptations to oligotrophic peatland environments.</title>
        <authorList>
            <person name="Braeuer S."/>
            <person name="Cadillo-Quiroz H."/>
            <person name="Kyrpides N."/>
            <person name="Woyke T."/>
            <person name="Goodwin L."/>
            <person name="Detter C."/>
            <person name="Podell S."/>
            <person name="Yavitt J.B."/>
            <person name="Zinder S.H."/>
        </authorList>
    </citation>
    <scope>NUCLEOTIDE SEQUENCE [LARGE SCALE GENOMIC DNA]</scope>
    <source>
        <strain evidence="6">DSM 21154 / JCM 14090 / 6A8</strain>
    </source>
</reference>
<dbReference type="Gene3D" id="3.40.640.10">
    <property type="entry name" value="Type I PLP-dependent aspartate aminotransferase-like (Major domain)"/>
    <property type="match status" value="1"/>
</dbReference>
<evidence type="ECO:0000259" key="4">
    <source>
        <dbReference type="Pfam" id="PF00155"/>
    </source>
</evidence>